<dbReference type="EMBL" id="AF274283">
    <property type="protein sequence ID" value="AAK13272.1"/>
    <property type="molecule type" value="Genomic_DNA"/>
</dbReference>
<accession>Q99GQ6</accession>
<name>Q99GQ6_NPVCN</name>
<sequence length="99" mass="11281">MLQVSLVGPHFTLVLASGDLRCQFLLPPWAALDNSLMLVVQWDQRNYTLNWAGEIFYGGIAARPVTPHMLKWCYHLAVHPEPNFTVEEKQPGCDLRHPL</sequence>
<proteinExistence type="predicted"/>
<protein>
    <submittedName>
        <fullName evidence="1">Uncharacterized protein</fullName>
    </submittedName>
</protein>
<organismHost>
    <name type="scientific">Culex nigripalpus</name>
    <dbReference type="NCBI Taxonomy" id="42429"/>
</organismHost>
<organism evidence="1">
    <name type="scientific">Culex nigripalpus nucleopolyhedrovirus</name>
    <name type="common">CuniNPV</name>
    <dbReference type="NCBI Taxonomy" id="130556"/>
    <lineage>
        <taxon>Viruses</taxon>
        <taxon>Viruses incertae sedis</taxon>
        <taxon>Naldaviricetes</taxon>
        <taxon>Lefavirales</taxon>
        <taxon>Baculoviridae</taxon>
        <taxon>Deltabaculovirus</taxon>
        <taxon>Deltabaculovirus cunigripalpi</taxon>
    </lineage>
</organism>
<evidence type="ECO:0000313" key="1">
    <source>
        <dbReference type="EMBL" id="AAK13272.1"/>
    </source>
</evidence>
<reference evidence="1" key="1">
    <citation type="journal article" date="2001" name="J. Gen. Virol.">
        <title>Morphological and molecular evidence that Culex nigripalpus baculovirus is an unusual member of the family Baculoviridae.</title>
        <authorList>
            <person name="Moser B."/>
            <person name="Becnel J."/>
            <person name="White S."/>
            <person name="Afonso C."/>
            <person name="Kutish G."/>
            <person name="Shanker S."/>
            <person name="Almira E."/>
        </authorList>
    </citation>
    <scope>NUCLEOTIDE SEQUENCE</scope>
</reference>